<dbReference type="AlphaFoldDB" id="J6EW99"/>
<evidence type="ECO:0000313" key="4">
    <source>
        <dbReference type="EMBL" id="EJT48899.1"/>
    </source>
</evidence>
<dbReference type="PRINTS" id="PR00838">
    <property type="entry name" value="V5ALLERGEN"/>
</dbReference>
<accession>J6EW99</accession>
<feature type="compositionally biased region" description="Polar residues" evidence="1">
    <location>
        <begin position="60"/>
        <end position="82"/>
    </location>
</feature>
<evidence type="ECO:0000313" key="5">
    <source>
        <dbReference type="Proteomes" id="UP000002748"/>
    </source>
</evidence>
<dbReference type="VEuPathDB" id="FungiDB:A1Q1_01994"/>
<feature type="region of interest" description="Disordered" evidence="1">
    <location>
        <begin position="25"/>
        <end position="192"/>
    </location>
</feature>
<dbReference type="SMART" id="SM00198">
    <property type="entry name" value="SCP"/>
    <property type="match status" value="1"/>
</dbReference>
<proteinExistence type="predicted"/>
<feature type="chain" id="PRO_5003787299" description="SCP domain-containing protein" evidence="2">
    <location>
        <begin position="17"/>
        <end position="353"/>
    </location>
</feature>
<dbReference type="InterPro" id="IPR002413">
    <property type="entry name" value="V5_allergen-like"/>
</dbReference>
<name>J6EW99_TRIAS</name>
<dbReference type="GO" id="GO:0005576">
    <property type="term" value="C:extracellular region"/>
    <property type="evidence" value="ECO:0007669"/>
    <property type="project" value="InterPro"/>
</dbReference>
<comment type="caution">
    <text evidence="4">The sequence shown here is derived from an EMBL/GenBank/DDBJ whole genome shotgun (WGS) entry which is preliminary data.</text>
</comment>
<feature type="domain" description="SCP" evidence="3">
    <location>
        <begin position="199"/>
        <end position="337"/>
    </location>
</feature>
<dbReference type="InterPro" id="IPR018244">
    <property type="entry name" value="Allrgn_V5/Tpx1_CS"/>
</dbReference>
<evidence type="ECO:0000259" key="3">
    <source>
        <dbReference type="SMART" id="SM00198"/>
    </source>
</evidence>
<dbReference type="OrthoDB" id="337038at2759"/>
<dbReference type="Proteomes" id="UP000002748">
    <property type="component" value="Unassembled WGS sequence"/>
</dbReference>
<dbReference type="KEGG" id="tasa:A1Q1_01994"/>
<dbReference type="PRINTS" id="PR00837">
    <property type="entry name" value="V5TPXLIKE"/>
</dbReference>
<feature type="compositionally biased region" description="Basic residues" evidence="1">
    <location>
        <begin position="47"/>
        <end position="58"/>
    </location>
</feature>
<dbReference type="HOGENOM" id="CLU_785710_0_0_1"/>
<protein>
    <recommendedName>
        <fullName evidence="3">SCP domain-containing protein</fullName>
    </recommendedName>
</protein>
<dbReference type="RefSeq" id="XP_014180477.1">
    <property type="nucleotide sequence ID" value="XM_014325002.1"/>
</dbReference>
<dbReference type="InterPro" id="IPR035940">
    <property type="entry name" value="CAP_sf"/>
</dbReference>
<feature type="signal peptide" evidence="2">
    <location>
        <begin position="1"/>
        <end position="16"/>
    </location>
</feature>
<dbReference type="PROSITE" id="PS01009">
    <property type="entry name" value="CRISP_1"/>
    <property type="match status" value="1"/>
</dbReference>
<dbReference type="Gene3D" id="3.40.33.10">
    <property type="entry name" value="CAP"/>
    <property type="match status" value="1"/>
</dbReference>
<dbReference type="InterPro" id="IPR014044">
    <property type="entry name" value="CAP_dom"/>
</dbReference>
<gene>
    <name evidence="4" type="ORF">A1Q1_01994</name>
</gene>
<dbReference type="GeneID" id="25985508"/>
<dbReference type="PANTHER" id="PTHR10334">
    <property type="entry name" value="CYSTEINE-RICH SECRETORY PROTEIN-RELATED"/>
    <property type="match status" value="1"/>
</dbReference>
<dbReference type="Pfam" id="PF00188">
    <property type="entry name" value="CAP"/>
    <property type="match status" value="1"/>
</dbReference>
<keyword evidence="2" id="KW-0732">Signal</keyword>
<sequence>MRAALIFTLLAGLVSAMPGDDFPSDNGNGNAYANGLQNGNHNGHGNGKGHGRKCKPKQPKPTQSEQPQVSQAPSESAVSPSATEPAVTEPAVTEPAVTEVPSSSEAAESSAASETPSETEPAVSQSFTSSAPASSAPASSALAESAPAEASSSEATPVESSAEPSPTEAAPTEPAPADPQPTESNFSMNDMKVGEPVTEPARELLQLHNDERAKYGASALEWDDGLAASAAEWASQCVWQHSGPGENLAMGTFGYYTGADMFKMWTDEVQWYNWAEPGPNPISTAPKDAAVGHWTQIVWKNSAKVGCAYNRCAAGKLTGDESLYIVCHFDPYGNVVTVNSGADPSYAENVGKA</sequence>
<evidence type="ECO:0000256" key="2">
    <source>
        <dbReference type="SAM" id="SignalP"/>
    </source>
</evidence>
<evidence type="ECO:0000256" key="1">
    <source>
        <dbReference type="SAM" id="MobiDB-lite"/>
    </source>
</evidence>
<dbReference type="EMBL" id="ALBS01000185">
    <property type="protein sequence ID" value="EJT48899.1"/>
    <property type="molecule type" value="Genomic_DNA"/>
</dbReference>
<organism evidence="4 5">
    <name type="scientific">Trichosporon asahii var. asahii (strain ATCC 90039 / CBS 2479 / JCM 2466 / KCTC 7840 / NBRC 103889/ NCYC 2677 / UAMH 7654)</name>
    <name type="common">Yeast</name>
    <dbReference type="NCBI Taxonomy" id="1186058"/>
    <lineage>
        <taxon>Eukaryota</taxon>
        <taxon>Fungi</taxon>
        <taxon>Dikarya</taxon>
        <taxon>Basidiomycota</taxon>
        <taxon>Agaricomycotina</taxon>
        <taxon>Tremellomycetes</taxon>
        <taxon>Trichosporonales</taxon>
        <taxon>Trichosporonaceae</taxon>
        <taxon>Trichosporon</taxon>
    </lineage>
</organism>
<feature type="compositionally biased region" description="Low complexity" evidence="1">
    <location>
        <begin position="96"/>
        <end position="172"/>
    </location>
</feature>
<dbReference type="InterPro" id="IPR001283">
    <property type="entry name" value="CRISP-related"/>
</dbReference>
<dbReference type="SUPFAM" id="SSF55797">
    <property type="entry name" value="PR-1-like"/>
    <property type="match status" value="1"/>
</dbReference>
<reference evidence="4 5" key="1">
    <citation type="journal article" date="2012" name="Eukaryot. Cell">
        <title>Draft genome sequence of CBS 2479, the standard type strain of Trichosporon asahii.</title>
        <authorList>
            <person name="Yang R.Y."/>
            <person name="Li H.T."/>
            <person name="Zhu H."/>
            <person name="Zhou G.P."/>
            <person name="Wang M."/>
            <person name="Wang L."/>
        </authorList>
    </citation>
    <scope>NUCLEOTIDE SEQUENCE [LARGE SCALE GENOMIC DNA]</scope>
    <source>
        <strain evidence="5">ATCC 90039 / CBS 2479 / JCM 2466 / KCTC 7840 / NCYC 2677 / UAMH 7654</strain>
    </source>
</reference>